<evidence type="ECO:0000256" key="1">
    <source>
        <dbReference type="SAM" id="MobiDB-lite"/>
    </source>
</evidence>
<dbReference type="SUPFAM" id="SSF53223">
    <property type="entry name" value="Aminoacid dehydrogenase-like, N-terminal domain"/>
    <property type="match status" value="1"/>
</dbReference>
<organism evidence="2 3">
    <name type="scientific">Podospora aff. communis PSN243</name>
    <dbReference type="NCBI Taxonomy" id="3040156"/>
    <lineage>
        <taxon>Eukaryota</taxon>
        <taxon>Fungi</taxon>
        <taxon>Dikarya</taxon>
        <taxon>Ascomycota</taxon>
        <taxon>Pezizomycotina</taxon>
        <taxon>Sordariomycetes</taxon>
        <taxon>Sordariomycetidae</taxon>
        <taxon>Sordariales</taxon>
        <taxon>Podosporaceae</taxon>
        <taxon>Podospora</taxon>
    </lineage>
</organism>
<accession>A0AAV9GHB1</accession>
<dbReference type="Gene3D" id="3.40.50.10860">
    <property type="entry name" value="Leucine Dehydrogenase, chain A, domain 1"/>
    <property type="match status" value="1"/>
</dbReference>
<dbReference type="Proteomes" id="UP001321760">
    <property type="component" value="Unassembled WGS sequence"/>
</dbReference>
<feature type="compositionally biased region" description="Basic and acidic residues" evidence="1">
    <location>
        <begin position="44"/>
        <end position="65"/>
    </location>
</feature>
<comment type="caution">
    <text evidence="2">The sequence shown here is derived from an EMBL/GenBank/DDBJ whole genome shotgun (WGS) entry which is preliminary data.</text>
</comment>
<dbReference type="AlphaFoldDB" id="A0AAV9GHB1"/>
<feature type="compositionally biased region" description="Low complexity" evidence="1">
    <location>
        <begin position="8"/>
        <end position="21"/>
    </location>
</feature>
<dbReference type="InterPro" id="IPR046346">
    <property type="entry name" value="Aminoacid_DH-like_N_sf"/>
</dbReference>
<evidence type="ECO:0000313" key="3">
    <source>
        <dbReference type="Proteomes" id="UP001321760"/>
    </source>
</evidence>
<evidence type="ECO:0008006" key="4">
    <source>
        <dbReference type="Google" id="ProtNLM"/>
    </source>
</evidence>
<proteinExistence type="predicted"/>
<name>A0AAV9GHB1_9PEZI</name>
<sequence>MTLSRLVSRASPAACPAARQQSGAKARSAQRALAGGRSPLGAHEFCDQADKAAWSDHKPAPEPRRVSSAGGVLSAAPRPTHRLAASLLCRYNDFRPTPHVDSFGRHRHPATRSTRFFSGSATLRATMAATKIDGTAIAKKIRERLRAEIAEIKQTNPRFTPSLKIIQVGDRSDSCK</sequence>
<gene>
    <name evidence="2" type="ORF">QBC34DRAFT_121446</name>
</gene>
<protein>
    <recommendedName>
        <fullName evidence="4">Tetrahydrofolate dehydrogenase/cyclohydrolase catalytic domain-containing protein</fullName>
    </recommendedName>
</protein>
<evidence type="ECO:0000313" key="2">
    <source>
        <dbReference type="EMBL" id="KAK4447908.1"/>
    </source>
</evidence>
<reference evidence="2" key="1">
    <citation type="journal article" date="2023" name="Mol. Phylogenet. Evol.">
        <title>Genome-scale phylogeny and comparative genomics of the fungal order Sordariales.</title>
        <authorList>
            <person name="Hensen N."/>
            <person name="Bonometti L."/>
            <person name="Westerberg I."/>
            <person name="Brannstrom I.O."/>
            <person name="Guillou S."/>
            <person name="Cros-Aarteil S."/>
            <person name="Calhoun S."/>
            <person name="Haridas S."/>
            <person name="Kuo A."/>
            <person name="Mondo S."/>
            <person name="Pangilinan J."/>
            <person name="Riley R."/>
            <person name="LaButti K."/>
            <person name="Andreopoulos B."/>
            <person name="Lipzen A."/>
            <person name="Chen C."/>
            <person name="Yan M."/>
            <person name="Daum C."/>
            <person name="Ng V."/>
            <person name="Clum A."/>
            <person name="Steindorff A."/>
            <person name="Ohm R.A."/>
            <person name="Martin F."/>
            <person name="Silar P."/>
            <person name="Natvig D.O."/>
            <person name="Lalanne C."/>
            <person name="Gautier V."/>
            <person name="Ament-Velasquez S.L."/>
            <person name="Kruys A."/>
            <person name="Hutchinson M.I."/>
            <person name="Powell A.J."/>
            <person name="Barry K."/>
            <person name="Miller A.N."/>
            <person name="Grigoriev I.V."/>
            <person name="Debuchy R."/>
            <person name="Gladieux P."/>
            <person name="Hiltunen Thoren M."/>
            <person name="Johannesson H."/>
        </authorList>
    </citation>
    <scope>NUCLEOTIDE SEQUENCE</scope>
    <source>
        <strain evidence="2">PSN243</strain>
    </source>
</reference>
<reference evidence="2" key="2">
    <citation type="submission" date="2023-05" db="EMBL/GenBank/DDBJ databases">
        <authorList>
            <consortium name="Lawrence Berkeley National Laboratory"/>
            <person name="Steindorff A."/>
            <person name="Hensen N."/>
            <person name="Bonometti L."/>
            <person name="Westerberg I."/>
            <person name="Brannstrom I.O."/>
            <person name="Guillou S."/>
            <person name="Cros-Aarteil S."/>
            <person name="Calhoun S."/>
            <person name="Haridas S."/>
            <person name="Kuo A."/>
            <person name="Mondo S."/>
            <person name="Pangilinan J."/>
            <person name="Riley R."/>
            <person name="Labutti K."/>
            <person name="Andreopoulos B."/>
            <person name="Lipzen A."/>
            <person name="Chen C."/>
            <person name="Yanf M."/>
            <person name="Daum C."/>
            <person name="Ng V."/>
            <person name="Clum A."/>
            <person name="Ohm R."/>
            <person name="Martin F."/>
            <person name="Silar P."/>
            <person name="Natvig D."/>
            <person name="Lalanne C."/>
            <person name="Gautier V."/>
            <person name="Ament-Velasquez S.L."/>
            <person name="Kruys A."/>
            <person name="Hutchinson M.I."/>
            <person name="Powell A.J."/>
            <person name="Barry K."/>
            <person name="Miller A.N."/>
            <person name="Grigoriev I.V."/>
            <person name="Debuchy R."/>
            <person name="Gladieux P."/>
            <person name="Thoren M.H."/>
            <person name="Johannesson H."/>
        </authorList>
    </citation>
    <scope>NUCLEOTIDE SEQUENCE</scope>
    <source>
        <strain evidence="2">PSN243</strain>
    </source>
</reference>
<feature type="region of interest" description="Disordered" evidence="1">
    <location>
        <begin position="1"/>
        <end position="74"/>
    </location>
</feature>
<dbReference type="EMBL" id="MU865946">
    <property type="protein sequence ID" value="KAK4447908.1"/>
    <property type="molecule type" value="Genomic_DNA"/>
</dbReference>
<keyword evidence="3" id="KW-1185">Reference proteome</keyword>